<accession>A0A919SIR1</accession>
<comment type="caution">
    <text evidence="3">The sequence shown here is derived from an EMBL/GenBank/DDBJ whole genome shotgun (WGS) entry which is preliminary data.</text>
</comment>
<feature type="domain" description="Pyrroline-5-carboxylate reductase catalytic N-terminal" evidence="2">
    <location>
        <begin position="2"/>
        <end position="93"/>
    </location>
</feature>
<evidence type="ECO:0000256" key="1">
    <source>
        <dbReference type="ARBA" id="ARBA00023002"/>
    </source>
</evidence>
<dbReference type="EMBL" id="BOQL01000042">
    <property type="protein sequence ID" value="GIM72471.1"/>
    <property type="molecule type" value="Genomic_DNA"/>
</dbReference>
<sequence length="208" mass="21874">MRIGIIGAGHIGGNLAQLLVRHGHQVVIANSRGPRTLGEVAARTGATPVDVTDAPRDAEVVIVAVPLKAVAELPEGLLDSAAPGVVVIDTNNYYPQRDGQIRPIDDGMVSSRWVGEQLGHPVVKVFNTIAARQLLDRPTPPGTEGRRALPVAGDDRRAKTVVLGLVDELGFDAVDIGGLDESWRQQPGTPAYGPDVDAAKLVELLDAA</sequence>
<dbReference type="AlphaFoldDB" id="A0A919SIR1"/>
<protein>
    <recommendedName>
        <fullName evidence="2">Pyrroline-5-carboxylate reductase catalytic N-terminal domain-containing protein</fullName>
    </recommendedName>
</protein>
<dbReference type="Proteomes" id="UP000681340">
    <property type="component" value="Unassembled WGS sequence"/>
</dbReference>
<organism evidence="3 4">
    <name type="scientific">Actinoplanes auranticolor</name>
    <dbReference type="NCBI Taxonomy" id="47988"/>
    <lineage>
        <taxon>Bacteria</taxon>
        <taxon>Bacillati</taxon>
        <taxon>Actinomycetota</taxon>
        <taxon>Actinomycetes</taxon>
        <taxon>Micromonosporales</taxon>
        <taxon>Micromonosporaceae</taxon>
        <taxon>Actinoplanes</taxon>
    </lineage>
</organism>
<evidence type="ECO:0000313" key="3">
    <source>
        <dbReference type="EMBL" id="GIM72471.1"/>
    </source>
</evidence>
<dbReference type="Pfam" id="PF03807">
    <property type="entry name" value="F420_oxidored"/>
    <property type="match status" value="1"/>
</dbReference>
<evidence type="ECO:0000259" key="2">
    <source>
        <dbReference type="Pfam" id="PF03807"/>
    </source>
</evidence>
<dbReference type="GO" id="GO:0016491">
    <property type="term" value="F:oxidoreductase activity"/>
    <property type="evidence" value="ECO:0007669"/>
    <property type="project" value="UniProtKB-KW"/>
</dbReference>
<dbReference type="RefSeq" id="WP_212991070.1">
    <property type="nucleotide sequence ID" value="NZ_BAABEA010000002.1"/>
</dbReference>
<dbReference type="InterPro" id="IPR036291">
    <property type="entry name" value="NAD(P)-bd_dom_sf"/>
</dbReference>
<name>A0A919SIR1_9ACTN</name>
<dbReference type="InterPro" id="IPR028939">
    <property type="entry name" value="P5C_Rdtase_cat_N"/>
</dbReference>
<keyword evidence="1" id="KW-0560">Oxidoreductase</keyword>
<proteinExistence type="predicted"/>
<dbReference type="Gene3D" id="3.40.50.720">
    <property type="entry name" value="NAD(P)-binding Rossmann-like Domain"/>
    <property type="match status" value="1"/>
</dbReference>
<gene>
    <name evidence="3" type="ORF">Aau02nite_51150</name>
</gene>
<reference evidence="3" key="1">
    <citation type="submission" date="2021-03" db="EMBL/GenBank/DDBJ databases">
        <title>Whole genome shotgun sequence of Actinoplanes auranticolor NBRC 12245.</title>
        <authorList>
            <person name="Komaki H."/>
            <person name="Tamura T."/>
        </authorList>
    </citation>
    <scope>NUCLEOTIDE SEQUENCE</scope>
    <source>
        <strain evidence="3">NBRC 12245</strain>
    </source>
</reference>
<dbReference type="SUPFAM" id="SSF51735">
    <property type="entry name" value="NAD(P)-binding Rossmann-fold domains"/>
    <property type="match status" value="1"/>
</dbReference>
<dbReference type="PANTHER" id="PTHR14239">
    <property type="entry name" value="DUDULIN-RELATED"/>
    <property type="match status" value="1"/>
</dbReference>
<dbReference type="InterPro" id="IPR051267">
    <property type="entry name" value="STEAP_metalloreductase"/>
</dbReference>
<evidence type="ECO:0000313" key="4">
    <source>
        <dbReference type="Proteomes" id="UP000681340"/>
    </source>
</evidence>
<keyword evidence="4" id="KW-1185">Reference proteome</keyword>